<evidence type="ECO:0000256" key="3">
    <source>
        <dbReference type="ARBA" id="ARBA00022833"/>
    </source>
</evidence>
<evidence type="ECO:0000256" key="5">
    <source>
        <dbReference type="SAM" id="MobiDB-lite"/>
    </source>
</evidence>
<keyword evidence="1" id="KW-0479">Metal-binding</keyword>
<dbReference type="InterPro" id="IPR013320">
    <property type="entry name" value="ConA-like_dom_sf"/>
</dbReference>
<feature type="region of interest" description="Disordered" evidence="5">
    <location>
        <begin position="723"/>
        <end position="777"/>
    </location>
</feature>
<feature type="domain" description="B30.2/SPRY" evidence="7">
    <location>
        <begin position="259"/>
        <end position="449"/>
    </location>
</feature>
<dbReference type="PANTHER" id="PTHR13363:SF6">
    <property type="entry name" value="RING FINGER AND SPRY DOMAIN-CONTAINING PROTEIN 1"/>
    <property type="match status" value="1"/>
</dbReference>
<dbReference type="Pfam" id="PF00622">
    <property type="entry name" value="SPRY"/>
    <property type="match status" value="1"/>
</dbReference>
<dbReference type="InterPro" id="IPR003877">
    <property type="entry name" value="SPRY_dom"/>
</dbReference>
<organism evidence="8 9">
    <name type="scientific">Mortierella hygrophila</name>
    <dbReference type="NCBI Taxonomy" id="979708"/>
    <lineage>
        <taxon>Eukaryota</taxon>
        <taxon>Fungi</taxon>
        <taxon>Fungi incertae sedis</taxon>
        <taxon>Mucoromycota</taxon>
        <taxon>Mortierellomycotina</taxon>
        <taxon>Mortierellomycetes</taxon>
        <taxon>Mortierellales</taxon>
        <taxon>Mortierellaceae</taxon>
        <taxon>Mortierella</taxon>
    </lineage>
</organism>
<dbReference type="SUPFAM" id="SSF49899">
    <property type="entry name" value="Concanavalin A-like lectins/glucanases"/>
    <property type="match status" value="1"/>
</dbReference>
<keyword evidence="3" id="KW-0862">Zinc</keyword>
<dbReference type="GO" id="GO:0008270">
    <property type="term" value="F:zinc ion binding"/>
    <property type="evidence" value="ECO:0007669"/>
    <property type="project" value="UniProtKB-KW"/>
</dbReference>
<evidence type="ECO:0000256" key="1">
    <source>
        <dbReference type="ARBA" id="ARBA00022723"/>
    </source>
</evidence>
<name>A0A9P6FD54_9FUNG</name>
<dbReference type="Gene3D" id="3.30.40.10">
    <property type="entry name" value="Zinc/RING finger domain, C3HC4 (zinc finger)"/>
    <property type="match status" value="1"/>
</dbReference>
<dbReference type="Gene3D" id="2.60.120.920">
    <property type="match status" value="1"/>
</dbReference>
<feature type="region of interest" description="Disordered" evidence="5">
    <location>
        <begin position="789"/>
        <end position="823"/>
    </location>
</feature>
<evidence type="ECO:0000256" key="2">
    <source>
        <dbReference type="ARBA" id="ARBA00022771"/>
    </source>
</evidence>
<evidence type="ECO:0000259" key="6">
    <source>
        <dbReference type="PROSITE" id="PS50089"/>
    </source>
</evidence>
<feature type="compositionally biased region" description="Polar residues" evidence="5">
    <location>
        <begin position="683"/>
        <end position="692"/>
    </location>
</feature>
<dbReference type="SUPFAM" id="SSF57850">
    <property type="entry name" value="RING/U-box"/>
    <property type="match status" value="1"/>
</dbReference>
<dbReference type="Pfam" id="PF13920">
    <property type="entry name" value="zf-C3HC4_3"/>
    <property type="match status" value="1"/>
</dbReference>
<keyword evidence="2 4" id="KW-0863">Zinc-finger</keyword>
<evidence type="ECO:0000256" key="4">
    <source>
        <dbReference type="PROSITE-ProRule" id="PRU00175"/>
    </source>
</evidence>
<keyword evidence="9" id="KW-1185">Reference proteome</keyword>
<feature type="region of interest" description="Disordered" evidence="5">
    <location>
        <begin position="897"/>
        <end position="948"/>
    </location>
</feature>
<feature type="compositionally biased region" description="Polar residues" evidence="5">
    <location>
        <begin position="241"/>
        <end position="253"/>
    </location>
</feature>
<dbReference type="PROSITE" id="PS50188">
    <property type="entry name" value="B302_SPRY"/>
    <property type="match status" value="1"/>
</dbReference>
<feature type="region of interest" description="Disordered" evidence="5">
    <location>
        <begin position="652"/>
        <end position="694"/>
    </location>
</feature>
<feature type="region of interest" description="Disordered" evidence="5">
    <location>
        <begin position="234"/>
        <end position="270"/>
    </location>
</feature>
<dbReference type="CDD" id="cd16566">
    <property type="entry name" value="RING-HC_RSPRY1"/>
    <property type="match status" value="1"/>
</dbReference>
<dbReference type="SMART" id="SM00184">
    <property type="entry name" value="RING"/>
    <property type="match status" value="1"/>
</dbReference>
<dbReference type="GO" id="GO:0005737">
    <property type="term" value="C:cytoplasm"/>
    <property type="evidence" value="ECO:0007669"/>
    <property type="project" value="TreeGrafter"/>
</dbReference>
<feature type="region of interest" description="Disordered" evidence="5">
    <location>
        <begin position="607"/>
        <end position="628"/>
    </location>
</feature>
<gene>
    <name evidence="8" type="primary">RSPRY1</name>
    <name evidence="8" type="ORF">EC957_007754</name>
</gene>
<feature type="compositionally biased region" description="Polar residues" evidence="5">
    <location>
        <begin position="656"/>
        <end position="675"/>
    </location>
</feature>
<dbReference type="InterPro" id="IPR013083">
    <property type="entry name" value="Znf_RING/FYVE/PHD"/>
</dbReference>
<sequence>MNRMAARLLERVFVKVHIRAAWNKLHNMTEQGELSSALESLIHLTATDSSYCELIGVMVDMISTDSLGIAAPFLCHIIDMAALPSQQTTRRMSQQLLSKCDPGGLARLRSKKKNKTAAALIWSMLANRLAGEMSATLFSDAVCECLLNNIENDPDMACKVFSIIALEKFSLTGPCKARIMKTPIRKLLRDTANMSTFGLTDKEEIAGILQAKFCAEWSLRNIFRDITEEPKEATLEGLQPGGQSPSISQTENDMSVREPLSPTEGGSKRVVDSRSTNVNVILNTLDATRHWKISEDGLTIRNDGSTFESIRATKGVNCGKWFYEVTLITAGIMQLGWATAHCQFSPEEGTGVGDDLFGFAYDGSRNLIWSSGESEPYGESEAWRPGDILGFYLDIDNAAMECFMNGQSLGAITPFDKDRFAAQATSGYFPAFSFTSFQQATFNFGASEFKYPPALPWRNLNEHGEISPEMKRAIIRPRSESVYGRLKLDPVTGVRLASMPEEDDDIDYSLLCTICCDHTATVTLQPCGHDGLCVECAYSLDMCPLCRSRIYQRQMFSASETKETTAPAANGLLISGLSSDASDCSSAHTTLPGLSASSTTTSAWSTEYFGPSGAGHSRDPVLTESGGATHEHQDTVAAAAAAAAATAIGTMTASAQNSRSTSTSGTPNHSGSTESLSRRRNTLAATTPSSSRIALEQDCLNDPFSPPSTAYFAFLNRPSRLQRPSSHLHPMDMDSVDPLELPGGSSRRASLQPQPFDPLPIPHHHSHSHASSSELGPLDAAPSLFSYPDDINSSAVGNRAAPIVSEDEDEEEEDDDDEDGDGLDVHLVDEGREATNCDVMDFSAAPDFPDAGSTLHSRRGSIQVVNSATSGLPPMMMNSAAVVLPTLLDFDRMGSLSSSSGVSFGDSDDSSMDSVGGLPPPPPFPPVAGGASRFGGRRASMPSNRLEM</sequence>
<evidence type="ECO:0000259" key="7">
    <source>
        <dbReference type="PROSITE" id="PS50188"/>
    </source>
</evidence>
<dbReference type="EMBL" id="JAAAXW010000037">
    <property type="protein sequence ID" value="KAF9547808.1"/>
    <property type="molecule type" value="Genomic_DNA"/>
</dbReference>
<dbReference type="InterPro" id="IPR043136">
    <property type="entry name" value="B30.2/SPRY_sf"/>
</dbReference>
<evidence type="ECO:0000313" key="8">
    <source>
        <dbReference type="EMBL" id="KAF9547808.1"/>
    </source>
</evidence>
<dbReference type="GO" id="GO:0004842">
    <property type="term" value="F:ubiquitin-protein transferase activity"/>
    <property type="evidence" value="ECO:0007669"/>
    <property type="project" value="InterPro"/>
</dbReference>
<comment type="caution">
    <text evidence="8">The sequence shown here is derived from an EMBL/GenBank/DDBJ whole genome shotgun (WGS) entry which is preliminary data.</text>
</comment>
<dbReference type="Proteomes" id="UP000723463">
    <property type="component" value="Unassembled WGS sequence"/>
</dbReference>
<reference evidence="8" key="1">
    <citation type="journal article" date="2020" name="Fungal Divers.">
        <title>Resolving the Mortierellaceae phylogeny through synthesis of multi-gene phylogenetics and phylogenomics.</title>
        <authorList>
            <person name="Vandepol N."/>
            <person name="Liber J."/>
            <person name="Desiro A."/>
            <person name="Na H."/>
            <person name="Kennedy M."/>
            <person name="Barry K."/>
            <person name="Grigoriev I.V."/>
            <person name="Miller A.N."/>
            <person name="O'Donnell K."/>
            <person name="Stajich J.E."/>
            <person name="Bonito G."/>
        </authorList>
    </citation>
    <scope>NUCLEOTIDE SEQUENCE</scope>
    <source>
        <strain evidence="8">NRRL 2591</strain>
    </source>
</reference>
<dbReference type="AlphaFoldDB" id="A0A9P6FD54"/>
<evidence type="ECO:0000313" key="9">
    <source>
        <dbReference type="Proteomes" id="UP000723463"/>
    </source>
</evidence>
<dbReference type="InterPro" id="IPR001841">
    <property type="entry name" value="Znf_RING"/>
</dbReference>
<dbReference type="GO" id="GO:0051603">
    <property type="term" value="P:proteolysis involved in protein catabolic process"/>
    <property type="evidence" value="ECO:0007669"/>
    <property type="project" value="TreeGrafter"/>
</dbReference>
<protein>
    <submittedName>
        <fullName evidence="8">RING finger and SPRY domain-containing protein 1</fullName>
    </submittedName>
</protein>
<dbReference type="SMART" id="SM00449">
    <property type="entry name" value="SPRY"/>
    <property type="match status" value="1"/>
</dbReference>
<accession>A0A9P6FD54</accession>
<dbReference type="InterPro" id="IPR001870">
    <property type="entry name" value="B30.2/SPRY"/>
</dbReference>
<dbReference type="PROSITE" id="PS50089">
    <property type="entry name" value="ZF_RING_2"/>
    <property type="match status" value="1"/>
</dbReference>
<dbReference type="InterPro" id="IPR045129">
    <property type="entry name" value="RNF123/RKP/RSPRY1"/>
</dbReference>
<feature type="domain" description="RING-type" evidence="6">
    <location>
        <begin position="512"/>
        <end position="547"/>
    </location>
</feature>
<feature type="compositionally biased region" description="Acidic residues" evidence="5">
    <location>
        <begin position="805"/>
        <end position="822"/>
    </location>
</feature>
<dbReference type="PANTHER" id="PTHR13363">
    <property type="entry name" value="RING FINGER AND SRY DOMAIN-CONTAINING"/>
    <property type="match status" value="1"/>
</dbReference>
<proteinExistence type="predicted"/>